<proteinExistence type="predicted"/>
<evidence type="ECO:0000256" key="1">
    <source>
        <dbReference type="ARBA" id="ARBA00022649"/>
    </source>
</evidence>
<dbReference type="AlphaFoldDB" id="A0A939DNQ9"/>
<accession>A0A939DNQ9</accession>
<evidence type="ECO:0000313" key="3">
    <source>
        <dbReference type="Proteomes" id="UP000664654"/>
    </source>
</evidence>
<dbReference type="EMBL" id="JAFKCV010000007">
    <property type="protein sequence ID" value="MBN7826159.1"/>
    <property type="molecule type" value="Genomic_DNA"/>
</dbReference>
<dbReference type="InterPro" id="IPR009956">
    <property type="entry name" value="Post-segregation_anti-tox_CcdA"/>
</dbReference>
<keyword evidence="3" id="KW-1185">Reference proteome</keyword>
<dbReference type="Pfam" id="PF07362">
    <property type="entry name" value="CcdA"/>
    <property type="match status" value="1"/>
</dbReference>
<sequence>MSVTSTKSACNTSIDTELLAQARELSISPSAVLERALYKEVKAARARQWREQNTEAIAEYNLELEKQGGTFAERIGQL</sequence>
<dbReference type="Proteomes" id="UP000664654">
    <property type="component" value="Unassembled WGS sequence"/>
</dbReference>
<comment type="caution">
    <text evidence="2">The sequence shown here is derived from an EMBL/GenBank/DDBJ whole genome shotgun (WGS) entry which is preliminary data.</text>
</comment>
<organism evidence="2 3">
    <name type="scientific">Bowmanella dokdonensis</name>
    <dbReference type="NCBI Taxonomy" id="751969"/>
    <lineage>
        <taxon>Bacteria</taxon>
        <taxon>Pseudomonadati</taxon>
        <taxon>Pseudomonadota</taxon>
        <taxon>Gammaproteobacteria</taxon>
        <taxon>Alteromonadales</taxon>
        <taxon>Alteromonadaceae</taxon>
        <taxon>Bowmanella</taxon>
    </lineage>
</organism>
<name>A0A939DNQ9_9ALTE</name>
<dbReference type="RefSeq" id="WP_206574275.1">
    <property type="nucleotide sequence ID" value="NZ_JAFKCV010000007.1"/>
</dbReference>
<keyword evidence="1" id="KW-1277">Toxin-antitoxin system</keyword>
<protein>
    <submittedName>
        <fullName evidence="2">Type II toxin-antitoxin system CcdA family antitoxin</fullName>
    </submittedName>
</protein>
<evidence type="ECO:0000313" key="2">
    <source>
        <dbReference type="EMBL" id="MBN7826159.1"/>
    </source>
</evidence>
<reference evidence="2" key="1">
    <citation type="submission" date="2021-03" db="EMBL/GenBank/DDBJ databases">
        <title>novel species isolated from a fishpond in China.</title>
        <authorList>
            <person name="Lu H."/>
            <person name="Cai Z."/>
        </authorList>
    </citation>
    <scope>NUCLEOTIDE SEQUENCE</scope>
    <source>
        <strain evidence="2">JCM 30855</strain>
    </source>
</reference>
<gene>
    <name evidence="2" type="ORF">J0A66_13065</name>
</gene>